<dbReference type="InterPro" id="IPR016461">
    <property type="entry name" value="COMT-like"/>
</dbReference>
<evidence type="ECO:0000313" key="6">
    <source>
        <dbReference type="EMBL" id="OCH88905.1"/>
    </source>
</evidence>
<sequence length="321" mass="35114">MNATLNAVMTGHVVKILRSSGPNGLSVDEIAAKNNMDAGKLARLLRILATHHTFWEVSPDTFANNRISASLDTGKSFSEIVRDPDDKYTATSGSGALTFMCSSNPFPLFISTCLPEILHDPKLAHSQELTETAFSCAFETDTPFFEWLNVGEPKEVLDGFEWDKLPEGSVIVDVGGGVGTAMQVLYDAHKHLKYIVQDRDPVMADARTFWETHRPEALRSSQVTLQVGDFFAEQPIKNARVFFLRGITHNWPTPHAARILQRLRNAVTPDTQLVLAENIVAYACREHGGSAEVDVPGATPPAGARGAPPELGASRQFYVLA</sequence>
<feature type="domain" description="O-methyltransferase C-terminal" evidence="5">
    <location>
        <begin position="165"/>
        <end position="286"/>
    </location>
</feature>
<dbReference type="InterPro" id="IPR036390">
    <property type="entry name" value="WH_DNA-bd_sf"/>
</dbReference>
<dbReference type="Gene3D" id="3.40.50.150">
    <property type="entry name" value="Vaccinia Virus protein VP39"/>
    <property type="match status" value="1"/>
</dbReference>
<feature type="active site" description="Proton acceptor" evidence="4">
    <location>
        <position position="249"/>
    </location>
</feature>
<evidence type="ECO:0000259" key="5">
    <source>
        <dbReference type="Pfam" id="PF00891"/>
    </source>
</evidence>
<dbReference type="InterPro" id="IPR001077">
    <property type="entry name" value="COMT_C"/>
</dbReference>
<dbReference type="PIRSF" id="PIRSF005739">
    <property type="entry name" value="O-mtase"/>
    <property type="match status" value="1"/>
</dbReference>
<dbReference type="GO" id="GO:0032259">
    <property type="term" value="P:methylation"/>
    <property type="evidence" value="ECO:0007669"/>
    <property type="project" value="UniProtKB-KW"/>
</dbReference>
<evidence type="ECO:0000256" key="3">
    <source>
        <dbReference type="ARBA" id="ARBA00022691"/>
    </source>
</evidence>
<dbReference type="PROSITE" id="PS51683">
    <property type="entry name" value="SAM_OMT_II"/>
    <property type="match status" value="1"/>
</dbReference>
<dbReference type="EMBL" id="KV722440">
    <property type="protein sequence ID" value="OCH88905.1"/>
    <property type="molecule type" value="Genomic_DNA"/>
</dbReference>
<dbReference type="Proteomes" id="UP000250043">
    <property type="component" value="Unassembled WGS sequence"/>
</dbReference>
<proteinExistence type="predicted"/>
<evidence type="ECO:0000313" key="7">
    <source>
        <dbReference type="Proteomes" id="UP000250043"/>
    </source>
</evidence>
<dbReference type="AlphaFoldDB" id="A0A8E2B0H4"/>
<dbReference type="GO" id="GO:0008171">
    <property type="term" value="F:O-methyltransferase activity"/>
    <property type="evidence" value="ECO:0007669"/>
    <property type="project" value="InterPro"/>
</dbReference>
<dbReference type="InterPro" id="IPR029063">
    <property type="entry name" value="SAM-dependent_MTases_sf"/>
</dbReference>
<evidence type="ECO:0000256" key="2">
    <source>
        <dbReference type="ARBA" id="ARBA00022679"/>
    </source>
</evidence>
<reference evidence="6 7" key="1">
    <citation type="submission" date="2016-07" db="EMBL/GenBank/DDBJ databases">
        <title>Draft genome of the white-rot fungus Obba rivulosa 3A-2.</title>
        <authorList>
            <consortium name="DOE Joint Genome Institute"/>
            <person name="Miettinen O."/>
            <person name="Riley R."/>
            <person name="Acob R."/>
            <person name="Barry K."/>
            <person name="Cullen D."/>
            <person name="De Vries R."/>
            <person name="Hainaut M."/>
            <person name="Hatakka A."/>
            <person name="Henrissat B."/>
            <person name="Hilden K."/>
            <person name="Kuo R."/>
            <person name="Labutti K."/>
            <person name="Lipzen A."/>
            <person name="Makela M.R."/>
            <person name="Sandor L."/>
            <person name="Spatafora J.W."/>
            <person name="Grigoriev I.V."/>
            <person name="Hibbett D.S."/>
        </authorList>
    </citation>
    <scope>NUCLEOTIDE SEQUENCE [LARGE SCALE GENOMIC DNA]</scope>
    <source>
        <strain evidence="6 7">3A-2</strain>
    </source>
</reference>
<keyword evidence="1 6" id="KW-0489">Methyltransferase</keyword>
<protein>
    <submittedName>
        <fullName evidence="6">S-adenosyl-L-methionine-dependent methyltransferase</fullName>
    </submittedName>
</protein>
<evidence type="ECO:0000256" key="4">
    <source>
        <dbReference type="PIRSR" id="PIRSR005739-1"/>
    </source>
</evidence>
<keyword evidence="7" id="KW-1185">Reference proteome</keyword>
<dbReference type="Pfam" id="PF00891">
    <property type="entry name" value="Methyltransf_2"/>
    <property type="match status" value="1"/>
</dbReference>
<keyword evidence="2 6" id="KW-0808">Transferase</keyword>
<organism evidence="6 7">
    <name type="scientific">Obba rivulosa</name>
    <dbReference type="NCBI Taxonomy" id="1052685"/>
    <lineage>
        <taxon>Eukaryota</taxon>
        <taxon>Fungi</taxon>
        <taxon>Dikarya</taxon>
        <taxon>Basidiomycota</taxon>
        <taxon>Agaricomycotina</taxon>
        <taxon>Agaricomycetes</taxon>
        <taxon>Polyporales</taxon>
        <taxon>Gelatoporiaceae</taxon>
        <taxon>Obba</taxon>
    </lineage>
</organism>
<dbReference type="OrthoDB" id="2410195at2759"/>
<name>A0A8E2B0H4_9APHY</name>
<keyword evidence="3" id="KW-0949">S-adenosyl-L-methionine</keyword>
<dbReference type="Gene3D" id="1.10.10.10">
    <property type="entry name" value="Winged helix-like DNA-binding domain superfamily/Winged helix DNA-binding domain"/>
    <property type="match status" value="1"/>
</dbReference>
<evidence type="ECO:0000256" key="1">
    <source>
        <dbReference type="ARBA" id="ARBA00022603"/>
    </source>
</evidence>
<dbReference type="PANTHER" id="PTHR43712">
    <property type="entry name" value="PUTATIVE (AFU_ORTHOLOGUE AFUA_4G14580)-RELATED"/>
    <property type="match status" value="1"/>
</dbReference>
<dbReference type="InterPro" id="IPR036388">
    <property type="entry name" value="WH-like_DNA-bd_sf"/>
</dbReference>
<dbReference type="SUPFAM" id="SSF53335">
    <property type="entry name" value="S-adenosyl-L-methionine-dependent methyltransferases"/>
    <property type="match status" value="1"/>
</dbReference>
<gene>
    <name evidence="6" type="ORF">OBBRIDRAFT_836227</name>
</gene>
<dbReference type="SUPFAM" id="SSF46785">
    <property type="entry name" value="Winged helix' DNA-binding domain"/>
    <property type="match status" value="1"/>
</dbReference>
<dbReference type="PANTHER" id="PTHR43712:SF2">
    <property type="entry name" value="O-METHYLTRANSFERASE CICE"/>
    <property type="match status" value="1"/>
</dbReference>
<accession>A0A8E2B0H4</accession>